<reference evidence="1 2" key="1">
    <citation type="submission" date="2018-09" db="EMBL/GenBank/DDBJ databases">
        <title>Genomic Encyclopedia of Archaeal and Bacterial Type Strains, Phase II (KMG-II): from individual species to whole genera.</title>
        <authorList>
            <person name="Goeker M."/>
        </authorList>
    </citation>
    <scope>NUCLEOTIDE SEQUENCE [LARGE SCALE GENOMIC DNA]</scope>
    <source>
        <strain evidence="1 2">DSM 27148</strain>
    </source>
</reference>
<organism evidence="1 2">
    <name type="scientific">Mangrovibacterium diazotrophicum</name>
    <dbReference type="NCBI Taxonomy" id="1261403"/>
    <lineage>
        <taxon>Bacteria</taxon>
        <taxon>Pseudomonadati</taxon>
        <taxon>Bacteroidota</taxon>
        <taxon>Bacteroidia</taxon>
        <taxon>Marinilabiliales</taxon>
        <taxon>Prolixibacteraceae</taxon>
        <taxon>Mangrovibacterium</taxon>
    </lineage>
</organism>
<name>A0A419VX56_9BACT</name>
<dbReference type="Proteomes" id="UP000283387">
    <property type="component" value="Unassembled WGS sequence"/>
</dbReference>
<dbReference type="RefSeq" id="WP_120274820.1">
    <property type="nucleotide sequence ID" value="NZ_RAPN01000003.1"/>
</dbReference>
<dbReference type="SUPFAM" id="SSF48239">
    <property type="entry name" value="Terpenoid cyclases/Protein prenyltransferases"/>
    <property type="match status" value="1"/>
</dbReference>
<gene>
    <name evidence="1" type="ORF">BC643_3805</name>
</gene>
<accession>A0A419VX56</accession>
<keyword evidence="2" id="KW-1185">Reference proteome</keyword>
<evidence type="ECO:0000313" key="1">
    <source>
        <dbReference type="EMBL" id="RKD87798.1"/>
    </source>
</evidence>
<evidence type="ECO:0000313" key="2">
    <source>
        <dbReference type="Proteomes" id="UP000283387"/>
    </source>
</evidence>
<comment type="caution">
    <text evidence="1">The sequence shown here is derived from an EMBL/GenBank/DDBJ whole genome shotgun (WGS) entry which is preliminary data.</text>
</comment>
<proteinExistence type="predicted"/>
<dbReference type="InterPro" id="IPR008930">
    <property type="entry name" value="Terpenoid_cyclase/PrenylTrfase"/>
</dbReference>
<dbReference type="OrthoDB" id="1116904at2"/>
<sequence length="282" mass="31264">MPHPKLYLQFIETVRKGLSLLGDTQQTEIANFVRQSQHSSGGYTDRGGAPDLYYSVFGSWLAEALDSEDSLSTLNSWLEEQKLEDQKNGVHRFALLFLQQTCLGKRLSAYNLAQKLMMRDFPANFTYQLFLALLLVDASYGQKGWLRFLGRWMLRFYPVPKQVPSSVIAALMVARSSLGLSTSKLGADLLSSFQKDGAFVAFRGMNEPDLLSTGVALFALLQSGTDLRAIAPDSLEFIQQNYRNGAFVAGDDDPQPDLEYTFYGLLALGSLAELVGDLSNES</sequence>
<dbReference type="AlphaFoldDB" id="A0A419VX56"/>
<protein>
    <submittedName>
        <fullName evidence="1">Uncharacterized protein</fullName>
    </submittedName>
</protein>
<dbReference type="EMBL" id="RAPN01000003">
    <property type="protein sequence ID" value="RKD87798.1"/>
    <property type="molecule type" value="Genomic_DNA"/>
</dbReference>